<dbReference type="KEGG" id="tpal:117639634"/>
<gene>
    <name evidence="3" type="primary">LOC117639634</name>
</gene>
<accession>A0A6P8Y4M1</accession>
<dbReference type="CDD" id="cd05835">
    <property type="entry name" value="PWWP_DNMT3"/>
    <property type="match status" value="1"/>
</dbReference>
<dbReference type="OrthoDB" id="6432841at2759"/>
<dbReference type="RefSeq" id="XP_034231380.1">
    <property type="nucleotide sequence ID" value="XM_034375489.1"/>
</dbReference>
<dbReference type="Gene3D" id="2.30.30.140">
    <property type="match status" value="1"/>
</dbReference>
<evidence type="ECO:0000313" key="2">
    <source>
        <dbReference type="Proteomes" id="UP000515158"/>
    </source>
</evidence>
<feature type="domain" description="PWWP" evidence="1">
    <location>
        <begin position="9"/>
        <end position="60"/>
    </location>
</feature>
<dbReference type="Proteomes" id="UP000515158">
    <property type="component" value="Unplaced"/>
</dbReference>
<protein>
    <submittedName>
        <fullName evidence="3">Uncharacterized protein LOC117639634</fullName>
    </submittedName>
</protein>
<organism evidence="3">
    <name type="scientific">Thrips palmi</name>
    <name type="common">Melon thrips</name>
    <dbReference type="NCBI Taxonomy" id="161013"/>
    <lineage>
        <taxon>Eukaryota</taxon>
        <taxon>Metazoa</taxon>
        <taxon>Ecdysozoa</taxon>
        <taxon>Arthropoda</taxon>
        <taxon>Hexapoda</taxon>
        <taxon>Insecta</taxon>
        <taxon>Pterygota</taxon>
        <taxon>Neoptera</taxon>
        <taxon>Paraneoptera</taxon>
        <taxon>Thysanoptera</taxon>
        <taxon>Terebrantia</taxon>
        <taxon>Thripoidea</taxon>
        <taxon>Thripidae</taxon>
        <taxon>Thrips</taxon>
    </lineage>
</organism>
<evidence type="ECO:0000259" key="1">
    <source>
        <dbReference type="PROSITE" id="PS50812"/>
    </source>
</evidence>
<dbReference type="AlphaFoldDB" id="A0A6P8Y4M1"/>
<dbReference type="Pfam" id="PF00855">
    <property type="entry name" value="PWWP"/>
    <property type="match status" value="1"/>
</dbReference>
<proteinExistence type="predicted"/>
<sequence length="429" mass="49237">MIELREVSEGQFVWAKLKGYDWWPGMVVPASLCTHFTNESDSHLCVYWYGHNSVSKVDQSLKMCDFLKGFPKCFTKNKTKMFKFGVFRAGRDLMLMHKHSENIDVCDKEVYDWILATDPRDVKTEGWKLSGFVQEQLKLLSMRFSSKTDVQTSTTGTENASNNVKPKLCFDLNCCLSCESSDAGAHLDHPIFEKKKICCVCLEKLKRAYFVHRVDDSSGSISCLSNEASLGLPLRNGWRENMLDMFHQKQHPNSHICVSENHVSIFSFSESQNAGAALCLHLEEMAGIRKFELFLCDQPSRGSDTKDVMDAHNFGQAVTECTITYLGRIEELELLYPLVKIEYYVASRSDKGNADLGSFFFHFFKTISTKKGCKWIFQMPAPYNKGYVRLISRFLECEPGLWRNTFSTENFTWTNERSLLRVLEEPEVL</sequence>
<evidence type="ECO:0000313" key="3">
    <source>
        <dbReference type="RefSeq" id="XP_034231380.1"/>
    </source>
</evidence>
<dbReference type="InterPro" id="IPR000313">
    <property type="entry name" value="PWWP_dom"/>
</dbReference>
<dbReference type="InParanoid" id="A0A6P8Y4M1"/>
<dbReference type="GeneID" id="117639634"/>
<name>A0A6P8Y4M1_THRPL</name>
<dbReference type="SUPFAM" id="SSF63748">
    <property type="entry name" value="Tudor/PWWP/MBT"/>
    <property type="match status" value="1"/>
</dbReference>
<keyword evidence="2" id="KW-1185">Reference proteome</keyword>
<reference evidence="3" key="1">
    <citation type="submission" date="2025-08" db="UniProtKB">
        <authorList>
            <consortium name="RefSeq"/>
        </authorList>
    </citation>
    <scope>IDENTIFICATION</scope>
    <source>
        <tissue evidence="3">Total insect</tissue>
    </source>
</reference>
<dbReference type="PROSITE" id="PS50812">
    <property type="entry name" value="PWWP"/>
    <property type="match status" value="1"/>
</dbReference>